<evidence type="ECO:0000313" key="4">
    <source>
        <dbReference type="EMBL" id="PAA92224.1"/>
    </source>
</evidence>
<feature type="repeat" description="ANK" evidence="3">
    <location>
        <begin position="191"/>
        <end position="223"/>
    </location>
</feature>
<feature type="repeat" description="ANK" evidence="3">
    <location>
        <begin position="486"/>
        <end position="510"/>
    </location>
</feature>
<dbReference type="AlphaFoldDB" id="A0A267H3E8"/>
<feature type="repeat" description="ANK" evidence="3">
    <location>
        <begin position="452"/>
        <end position="484"/>
    </location>
</feature>
<accession>A0A267H3E8</accession>
<keyword evidence="5" id="KW-1185">Reference proteome</keyword>
<dbReference type="Pfam" id="PF12796">
    <property type="entry name" value="Ank_2"/>
    <property type="match status" value="10"/>
</dbReference>
<feature type="repeat" description="ANK" evidence="3">
    <location>
        <begin position="714"/>
        <end position="746"/>
    </location>
</feature>
<keyword evidence="2 3" id="KW-0040">ANK repeat</keyword>
<dbReference type="PRINTS" id="PR01415">
    <property type="entry name" value="ANKYRIN"/>
</dbReference>
<name>A0A267H3E8_9PLAT</name>
<feature type="repeat" description="ANK" evidence="3">
    <location>
        <begin position="878"/>
        <end position="910"/>
    </location>
</feature>
<dbReference type="SMART" id="SM00248">
    <property type="entry name" value="ANK"/>
    <property type="match status" value="25"/>
</dbReference>
<feature type="repeat" description="ANK" evidence="3">
    <location>
        <begin position="419"/>
        <end position="451"/>
    </location>
</feature>
<feature type="repeat" description="ANK" evidence="3">
    <location>
        <begin position="317"/>
        <end position="349"/>
    </location>
</feature>
<gene>
    <name evidence="4" type="ORF">BOX15_Mlig010134g1</name>
</gene>
<sequence length="1073" mass="111294">QSEASKHPPEAVEEAMLQEFEHVPDLLLKTLARSTEEVRNLLVDCNAEDVNAQDPGHRTALHAAAHVDQPDIARLLLQSGANVDCKDAGWQTPLHRACASKSAGCAQVLLEYQADANSRDRGWQTPLHAAAAHGSVDCAWLLLPHLPADALTGVDRNGYTALHHAALNGQTEVAQLLLTKAPELVNIEDRQERRPLHWAACHGSEAMLELLVRHGAELNAPDELGFTALHAAAACGHVLAVRRLVSLGADCELTTRAGNTPLHLACLNGFDQVCYELADADLEATNHFGQTAMHVSAAGSHSALCLDWLIVHVRCRAGRTPLHMAALHGRASRAQTLLADRASVDAVDSAGYSPLGFGALGGHQLLLEALIRAGASVGAPAGPDGLTALHLASLTGFLGCVQRLRLADVEGGLDRADRHGRTCLHAAASAGRADVVQHLLDRGADAGAVDCAGRTPLHLAAARGHEAAALALLSHDARLADAPDAEGRTPLHLAAASADLSLIRRLIACGGSGAGRFDHRGRLPLHFALVSLAAAADAAEAAAVLAEATPMTALVAAASTSTATETANPQHLAAYHGREKALAVLARRLPMALDGSGDAEGRTPLHLASARGCLSAVRVLLADDFAVGDVRDRSRQWSAVHYAAAGGHAVVLRALITAAAGQSAALTSASVSAAVEAADSTGRRPLMLAAQNGHEEAVKVLLEAGTQPDATDFNGLTSLHRAAACGHVACVGQLLSAGARPDIVEPRLRRQPLHLAAAGGHVDAIARLLDAADIVKVSNCFADSVDACGFAPLHWAAAGGHVTSLNLLLCRGCRAGRHQLDWSRFSLLHCAAAAGREACVQILLQHRAEQHHQGKSTQSTVSSSDAVRLFPVDIRDCRGRTPLHLAAAGGHPRVAELLLRHGATVDAVDCRGRTPLMTATAAAASARAGWGSANGAHVARIEALLSALIEAGAESVEARDPYDGASCLHRACAGHKSEVALALLKLLPDVGRLVESTDNQGRTPLHLACAGALPDVAVALVQRGAPLFAVDAAGQVPALACAASRPAAECLQAVLDAMLSAASGRHQQRGGRC</sequence>
<dbReference type="PANTHER" id="PTHR24198">
    <property type="entry name" value="ANKYRIN REPEAT AND PROTEIN KINASE DOMAIN-CONTAINING PROTEIN"/>
    <property type="match status" value="1"/>
</dbReference>
<proteinExistence type="predicted"/>
<evidence type="ECO:0000313" key="5">
    <source>
        <dbReference type="Proteomes" id="UP000215902"/>
    </source>
</evidence>
<dbReference type="Gene3D" id="1.25.40.20">
    <property type="entry name" value="Ankyrin repeat-containing domain"/>
    <property type="match status" value="9"/>
</dbReference>
<reference evidence="4 5" key="1">
    <citation type="submission" date="2017-06" db="EMBL/GenBank/DDBJ databases">
        <title>A platform for efficient transgenesis in Macrostomum lignano, a flatworm model organism for stem cell research.</title>
        <authorList>
            <person name="Berezikov E."/>
        </authorList>
    </citation>
    <scope>NUCLEOTIDE SEQUENCE [LARGE SCALE GENOMIC DNA]</scope>
    <source>
        <strain evidence="4">DV1</strain>
        <tissue evidence="4">Whole organism</tissue>
    </source>
</reference>
<feature type="repeat" description="ANK" evidence="3">
    <location>
        <begin position="89"/>
        <end position="121"/>
    </location>
</feature>
<dbReference type="InterPro" id="IPR036770">
    <property type="entry name" value="Ankyrin_rpt-contain_sf"/>
</dbReference>
<feature type="repeat" description="ANK" evidence="3">
    <location>
        <begin position="600"/>
        <end position="621"/>
    </location>
</feature>
<dbReference type="OrthoDB" id="7464126at2759"/>
<dbReference type="STRING" id="282301.A0A267H3E8"/>
<dbReference type="InterPro" id="IPR002110">
    <property type="entry name" value="Ankyrin_rpt"/>
</dbReference>
<dbReference type="PROSITE" id="PS50297">
    <property type="entry name" value="ANK_REP_REGION"/>
    <property type="match status" value="13"/>
</dbReference>
<feature type="repeat" description="ANK" evidence="3">
    <location>
        <begin position="224"/>
        <end position="256"/>
    </location>
</feature>
<feature type="repeat" description="ANK" evidence="3">
    <location>
        <begin position="157"/>
        <end position="189"/>
    </location>
</feature>
<keyword evidence="1" id="KW-0677">Repeat</keyword>
<evidence type="ECO:0000256" key="3">
    <source>
        <dbReference type="PROSITE-ProRule" id="PRU00023"/>
    </source>
</evidence>
<dbReference type="SUPFAM" id="SSF48403">
    <property type="entry name" value="Ankyrin repeat"/>
    <property type="match status" value="4"/>
</dbReference>
<dbReference type="EMBL" id="NIVC01000059">
    <property type="protein sequence ID" value="PAA92224.1"/>
    <property type="molecule type" value="Genomic_DNA"/>
</dbReference>
<dbReference type="PANTHER" id="PTHR24198:SF192">
    <property type="entry name" value="SERINE_THREONINE-PROTEIN PHOSPHATASE 6 REGULATORY ANKYRIN REPEAT SUBUNIT A"/>
    <property type="match status" value="1"/>
</dbReference>
<evidence type="ECO:0008006" key="6">
    <source>
        <dbReference type="Google" id="ProtNLM"/>
    </source>
</evidence>
<protein>
    <recommendedName>
        <fullName evidence="6">ANK_REP_REGION domain-containing protein</fullName>
    </recommendedName>
</protein>
<feature type="repeat" description="ANK" evidence="3">
    <location>
        <begin position="681"/>
        <end position="713"/>
    </location>
</feature>
<dbReference type="Proteomes" id="UP000215902">
    <property type="component" value="Unassembled WGS sequence"/>
</dbReference>
<dbReference type="PROSITE" id="PS50088">
    <property type="entry name" value="ANK_REPEAT"/>
    <property type="match status" value="14"/>
</dbReference>
<feature type="repeat" description="ANK" evidence="3">
    <location>
        <begin position="56"/>
        <end position="88"/>
    </location>
</feature>
<evidence type="ECO:0000256" key="1">
    <source>
        <dbReference type="ARBA" id="ARBA00022737"/>
    </source>
</evidence>
<comment type="caution">
    <text evidence="4">The sequence shown here is derived from an EMBL/GenBank/DDBJ whole genome shotgun (WGS) entry which is preliminary data.</text>
</comment>
<feature type="repeat" description="ANK" evidence="3">
    <location>
        <begin position="1000"/>
        <end position="1032"/>
    </location>
</feature>
<organism evidence="4 5">
    <name type="scientific">Macrostomum lignano</name>
    <dbReference type="NCBI Taxonomy" id="282301"/>
    <lineage>
        <taxon>Eukaryota</taxon>
        <taxon>Metazoa</taxon>
        <taxon>Spiralia</taxon>
        <taxon>Lophotrochozoa</taxon>
        <taxon>Platyhelminthes</taxon>
        <taxon>Rhabditophora</taxon>
        <taxon>Macrostomorpha</taxon>
        <taxon>Macrostomida</taxon>
        <taxon>Macrostomidae</taxon>
        <taxon>Macrostomum</taxon>
    </lineage>
</organism>
<evidence type="ECO:0000256" key="2">
    <source>
        <dbReference type="ARBA" id="ARBA00023043"/>
    </source>
</evidence>
<feature type="non-terminal residue" evidence="4">
    <location>
        <position position="1"/>
    </location>
</feature>